<dbReference type="EMBL" id="FWXW01000001">
    <property type="protein sequence ID" value="SMC39862.1"/>
    <property type="molecule type" value="Genomic_DNA"/>
</dbReference>
<evidence type="ECO:0000256" key="1">
    <source>
        <dbReference type="ARBA" id="ARBA00022829"/>
    </source>
</evidence>
<accession>A0A1W1YUT4</accession>
<dbReference type="OrthoDB" id="9811016at2"/>
<organism evidence="3 4">
    <name type="scientific">Papillibacter cinnamivorans DSM 12816</name>
    <dbReference type="NCBI Taxonomy" id="1122930"/>
    <lineage>
        <taxon>Bacteria</taxon>
        <taxon>Bacillati</taxon>
        <taxon>Bacillota</taxon>
        <taxon>Clostridia</taxon>
        <taxon>Eubacteriales</taxon>
        <taxon>Oscillospiraceae</taxon>
        <taxon>Papillibacter</taxon>
    </lineage>
</organism>
<dbReference type="PANTHER" id="PTHR33969:SF2">
    <property type="entry name" value="SEGREGATION AND CONDENSATION PROTEIN A"/>
    <property type="match status" value="1"/>
</dbReference>
<gene>
    <name evidence="3" type="ORF">SAMN02745168_0673</name>
</gene>
<dbReference type="RefSeq" id="WP_084233290.1">
    <property type="nucleotide sequence ID" value="NZ_FWXW01000001.1"/>
</dbReference>
<dbReference type="AlphaFoldDB" id="A0A1W1YUT4"/>
<proteinExistence type="predicted"/>
<dbReference type="Pfam" id="PF02616">
    <property type="entry name" value="SMC_ScpA"/>
    <property type="match status" value="1"/>
</dbReference>
<dbReference type="PANTHER" id="PTHR33969">
    <property type="entry name" value="SEGREGATION AND CONDENSATION PROTEIN A"/>
    <property type="match status" value="1"/>
</dbReference>
<sequence>MDTPVFKLEKVVRARRESMEDFEGPLDLILYLLGKNKIEIQDLRVSLILDQYLEYLEERKELDMEIASDFVAMASHLLYIKTRMLLSEQDEEALSEMDELKRSLEERRSAERYEAVRAACLTMSRLEERGRSILVRKPEPLGKPIRYSHGKEELTASLAEVLRRSKGRLPPPVSSFEGIVGRETYPVSDKAAEIVKRLLSSGKTRFLSLFRSSRSRSEIVATFIAVLELCRTKAVRLAGAGADCTVERTAAAEDKPAWNF</sequence>
<dbReference type="Gene3D" id="6.10.250.2410">
    <property type="match status" value="1"/>
</dbReference>
<evidence type="ECO:0000256" key="2">
    <source>
        <dbReference type="ARBA" id="ARBA00044777"/>
    </source>
</evidence>
<dbReference type="STRING" id="1122930.SAMN02745168_0673"/>
<name>A0A1W1YUT4_9FIRM</name>
<protein>
    <recommendedName>
        <fullName evidence="2">Segregation and condensation protein A</fullName>
    </recommendedName>
</protein>
<reference evidence="3 4" key="1">
    <citation type="submission" date="2017-04" db="EMBL/GenBank/DDBJ databases">
        <authorList>
            <person name="Afonso C.L."/>
            <person name="Miller P.J."/>
            <person name="Scott M.A."/>
            <person name="Spackman E."/>
            <person name="Goraichik I."/>
            <person name="Dimitrov K.M."/>
            <person name="Suarez D.L."/>
            <person name="Swayne D.E."/>
        </authorList>
    </citation>
    <scope>NUCLEOTIDE SEQUENCE [LARGE SCALE GENOMIC DNA]</scope>
    <source>
        <strain evidence="3 4">DSM 12816</strain>
    </source>
</reference>
<evidence type="ECO:0000313" key="4">
    <source>
        <dbReference type="Proteomes" id="UP000192790"/>
    </source>
</evidence>
<keyword evidence="1" id="KW-0159">Chromosome partition</keyword>
<keyword evidence="4" id="KW-1185">Reference proteome</keyword>
<evidence type="ECO:0000313" key="3">
    <source>
        <dbReference type="EMBL" id="SMC39862.1"/>
    </source>
</evidence>
<dbReference type="Proteomes" id="UP000192790">
    <property type="component" value="Unassembled WGS sequence"/>
</dbReference>
<dbReference type="InterPro" id="IPR003768">
    <property type="entry name" value="ScpA"/>
</dbReference>
<dbReference type="GO" id="GO:0007059">
    <property type="term" value="P:chromosome segregation"/>
    <property type="evidence" value="ECO:0007669"/>
    <property type="project" value="UniProtKB-KW"/>
</dbReference>